<dbReference type="Gene3D" id="1.10.472.150">
    <property type="entry name" value="Glucose-regulated metallo-peptidase M90, N-terminal domain"/>
    <property type="match status" value="1"/>
</dbReference>
<dbReference type="SUPFAM" id="SSF55486">
    <property type="entry name" value="Metalloproteases ('zincins'), catalytic domain"/>
    <property type="match status" value="1"/>
</dbReference>
<dbReference type="Proteomes" id="UP001628193">
    <property type="component" value="Unassembled WGS sequence"/>
</dbReference>
<reference evidence="1 2" key="2">
    <citation type="submission" date="2024-09" db="EMBL/GenBank/DDBJ databases">
        <title>Draft genome sequence of Candidatus Magnetaquicoccaceae bacterium FCR-1.</title>
        <authorList>
            <person name="Shimoshige H."/>
            <person name="Shimamura S."/>
            <person name="Taoka A."/>
            <person name="Kobayashi H."/>
            <person name="Maekawa T."/>
        </authorList>
    </citation>
    <scope>NUCLEOTIDE SEQUENCE [LARGE SCALE GENOMIC DNA]</scope>
    <source>
        <strain evidence="1 2">FCR-1</strain>
    </source>
</reference>
<gene>
    <name evidence="1" type="primary">mtfA</name>
    <name evidence="1" type="ORF">SIID45300_01366</name>
</gene>
<dbReference type="InterPro" id="IPR042252">
    <property type="entry name" value="MtfA_N"/>
</dbReference>
<dbReference type="PANTHER" id="PTHR30164:SF2">
    <property type="entry name" value="PROTEIN MTFA"/>
    <property type="match status" value="1"/>
</dbReference>
<evidence type="ECO:0000313" key="2">
    <source>
        <dbReference type="Proteomes" id="UP001628193"/>
    </source>
</evidence>
<dbReference type="Pfam" id="PF06167">
    <property type="entry name" value="Peptidase_M90"/>
    <property type="match status" value="1"/>
</dbReference>
<dbReference type="CDD" id="cd20169">
    <property type="entry name" value="Peptidase_M90_mtfA"/>
    <property type="match status" value="1"/>
</dbReference>
<name>A0ABQ0C833_9PROT</name>
<comment type="caution">
    <text evidence="1">The sequence shown here is derived from an EMBL/GenBank/DDBJ whole genome shotgun (WGS) entry which is preliminary data.</text>
</comment>
<keyword evidence="2" id="KW-1185">Reference proteome</keyword>
<reference evidence="1 2" key="1">
    <citation type="submission" date="2024-05" db="EMBL/GenBank/DDBJ databases">
        <authorList>
            <consortium name="Candidatus Magnetaquicoccaceae bacterium FCR-1 genome sequencing consortium"/>
            <person name="Shimoshige H."/>
            <person name="Shimamura S."/>
            <person name="Taoka A."/>
            <person name="Kobayashi H."/>
            <person name="Maekawa T."/>
        </authorList>
    </citation>
    <scope>NUCLEOTIDE SEQUENCE [LARGE SCALE GENOMIC DNA]</scope>
    <source>
        <strain evidence="1 2">FCR-1</strain>
    </source>
</reference>
<proteinExistence type="predicted"/>
<protein>
    <submittedName>
        <fullName evidence="1">Protein MtfA</fullName>
    </submittedName>
</protein>
<dbReference type="InterPro" id="IPR024079">
    <property type="entry name" value="MetalloPept_cat_dom_sf"/>
</dbReference>
<accession>A0ABQ0C833</accession>
<dbReference type="EMBL" id="BAAFGK010000004">
    <property type="protein sequence ID" value="GAB0057046.1"/>
    <property type="molecule type" value="Genomic_DNA"/>
</dbReference>
<dbReference type="InterPro" id="IPR010384">
    <property type="entry name" value="MtfA_fam"/>
</dbReference>
<dbReference type="PANTHER" id="PTHR30164">
    <property type="entry name" value="MTFA PEPTIDASE"/>
    <property type="match status" value="1"/>
</dbReference>
<organism evidence="1 2">
    <name type="scientific">Candidatus Magnetaquiglobus chichijimensis</name>
    <dbReference type="NCBI Taxonomy" id="3141448"/>
    <lineage>
        <taxon>Bacteria</taxon>
        <taxon>Pseudomonadati</taxon>
        <taxon>Pseudomonadota</taxon>
        <taxon>Magnetococcia</taxon>
        <taxon>Magnetococcales</taxon>
        <taxon>Candidatus Magnetaquicoccaceae</taxon>
        <taxon>Candidatus Magnetaquiglobus</taxon>
    </lineage>
</organism>
<evidence type="ECO:0000313" key="1">
    <source>
        <dbReference type="EMBL" id="GAB0057046.1"/>
    </source>
</evidence>
<dbReference type="Gene3D" id="3.40.390.10">
    <property type="entry name" value="Collagenase (Catalytic Domain)"/>
    <property type="match status" value="1"/>
</dbReference>
<sequence>MSSDSTTWQGILERYPLFAGLDASQQRTLRGLAEIFLHEKRLDLAQGARLDEKERLLLAAVACLPVLALGLDPYDTWQTLIVYPRTFVPRRSETDEAGVVHPIGPRVGEAWPHGPVLVSWRDLERDLAGEWDYAMNVVIHEMCHQLDHGNGGFDGMPALPSGIASSRWIRVFSEAFARLEEAEKRREETFLDPYALEAPAEFFAVACETFFVAPEDLKEGYPEVYELLKIYFRQDPWTRMNEGGRG</sequence>